<organism evidence="3 4">
    <name type="scientific">Polluticaenibacter yanchengensis</name>
    <dbReference type="NCBI Taxonomy" id="3014562"/>
    <lineage>
        <taxon>Bacteria</taxon>
        <taxon>Pseudomonadati</taxon>
        <taxon>Bacteroidota</taxon>
        <taxon>Chitinophagia</taxon>
        <taxon>Chitinophagales</taxon>
        <taxon>Chitinophagaceae</taxon>
        <taxon>Polluticaenibacter</taxon>
    </lineage>
</organism>
<evidence type="ECO:0000259" key="2">
    <source>
        <dbReference type="Pfam" id="PF14317"/>
    </source>
</evidence>
<keyword evidence="4" id="KW-1185">Reference proteome</keyword>
<feature type="transmembrane region" description="Helical" evidence="1">
    <location>
        <begin position="56"/>
        <end position="75"/>
    </location>
</feature>
<dbReference type="RefSeq" id="WP_407031562.1">
    <property type="nucleotide sequence ID" value="NZ_JAQGEF010000011.1"/>
</dbReference>
<reference evidence="3 4" key="1">
    <citation type="submission" date="2022-12" db="EMBL/GenBank/DDBJ databases">
        <title>Chitinophagaceae gen. sp. nov., a new member of the family Chitinophagaceae, isolated from soil in a chemical factory.</title>
        <authorList>
            <person name="Ke Z."/>
        </authorList>
    </citation>
    <scope>NUCLEOTIDE SEQUENCE [LARGE SCALE GENOMIC DNA]</scope>
    <source>
        <strain evidence="3 4">LY-5</strain>
    </source>
</reference>
<feature type="transmembrane region" description="Helical" evidence="1">
    <location>
        <begin position="33"/>
        <end position="50"/>
    </location>
</feature>
<evidence type="ECO:0000313" key="3">
    <source>
        <dbReference type="EMBL" id="MDA3615237.1"/>
    </source>
</evidence>
<sequence length="181" mass="21536">MTIYFQLDQKDFLQHQLFIASKSPAVIKQRRKSWIFITLVLAGFSVFFKLTGNVLLFYYCLFFAVITLLFYPLYLRRHYRKHYEKYIAEHYKNRVGNTVSISFNDDNIETGDVSGNSRINHSEVENITEIKDYIFLKLKTIGYMVIPKGKIDDMKALKERLLALSVQLKVPYIEEQDWQWK</sequence>
<evidence type="ECO:0000256" key="1">
    <source>
        <dbReference type="SAM" id="Phobius"/>
    </source>
</evidence>
<keyword evidence="1" id="KW-0812">Transmembrane</keyword>
<accession>A0ABT4ULN6</accession>
<proteinExistence type="predicted"/>
<dbReference type="EMBL" id="JAQGEF010000011">
    <property type="protein sequence ID" value="MDA3615237.1"/>
    <property type="molecule type" value="Genomic_DNA"/>
</dbReference>
<dbReference type="InterPro" id="IPR025588">
    <property type="entry name" value="YcxB-like_C"/>
</dbReference>
<keyword evidence="1" id="KW-0472">Membrane</keyword>
<dbReference type="Pfam" id="PF14317">
    <property type="entry name" value="YcxB"/>
    <property type="match status" value="1"/>
</dbReference>
<dbReference type="Proteomes" id="UP001210231">
    <property type="component" value="Unassembled WGS sequence"/>
</dbReference>
<gene>
    <name evidence="3" type="ORF">O3P16_10500</name>
</gene>
<keyword evidence="1" id="KW-1133">Transmembrane helix</keyword>
<evidence type="ECO:0000313" key="4">
    <source>
        <dbReference type="Proteomes" id="UP001210231"/>
    </source>
</evidence>
<name>A0ABT4ULN6_9BACT</name>
<protein>
    <submittedName>
        <fullName evidence="3">YcxB family protein</fullName>
    </submittedName>
</protein>
<feature type="domain" description="YcxB-like C-terminal" evidence="2">
    <location>
        <begin position="103"/>
        <end position="157"/>
    </location>
</feature>
<comment type="caution">
    <text evidence="3">The sequence shown here is derived from an EMBL/GenBank/DDBJ whole genome shotgun (WGS) entry which is preliminary data.</text>
</comment>